<dbReference type="Gene3D" id="1.10.10.1210">
    <property type="entry name" value="MAGE homology domain, winged helix WH2 motif"/>
    <property type="match status" value="1"/>
</dbReference>
<dbReference type="Proteomes" id="UP000325440">
    <property type="component" value="Unassembled WGS sequence"/>
</dbReference>
<keyword evidence="3" id="KW-1185">Reference proteome</keyword>
<dbReference type="AlphaFoldDB" id="A0A5E4NGC4"/>
<proteinExistence type="predicted"/>
<dbReference type="InterPro" id="IPR041898">
    <property type="entry name" value="MAGE_WH1"/>
</dbReference>
<dbReference type="EMBL" id="CABPRJ010001918">
    <property type="protein sequence ID" value="VVC41406.1"/>
    <property type="molecule type" value="Genomic_DNA"/>
</dbReference>
<feature type="domain" description="MAGE" evidence="1">
    <location>
        <begin position="63"/>
        <end position="232"/>
    </location>
</feature>
<dbReference type="PANTHER" id="PTHR11736:SF14">
    <property type="entry name" value="NSE3 HOMOLOG, SMC5-SMC6 COMPLEX COMPONENT"/>
    <property type="match status" value="1"/>
</dbReference>
<evidence type="ECO:0000313" key="3">
    <source>
        <dbReference type="Proteomes" id="UP000325440"/>
    </source>
</evidence>
<dbReference type="GO" id="GO:0005634">
    <property type="term" value="C:nucleus"/>
    <property type="evidence" value="ECO:0007669"/>
    <property type="project" value="TreeGrafter"/>
</dbReference>
<organism evidence="2 3">
    <name type="scientific">Cinara cedri</name>
    <dbReference type="NCBI Taxonomy" id="506608"/>
    <lineage>
        <taxon>Eukaryota</taxon>
        <taxon>Metazoa</taxon>
        <taxon>Ecdysozoa</taxon>
        <taxon>Arthropoda</taxon>
        <taxon>Hexapoda</taxon>
        <taxon>Insecta</taxon>
        <taxon>Pterygota</taxon>
        <taxon>Neoptera</taxon>
        <taxon>Paraneoptera</taxon>
        <taxon>Hemiptera</taxon>
        <taxon>Sternorrhyncha</taxon>
        <taxon>Aphidomorpha</taxon>
        <taxon>Aphidoidea</taxon>
        <taxon>Aphididae</taxon>
        <taxon>Lachninae</taxon>
        <taxon>Cinara</taxon>
    </lineage>
</organism>
<dbReference type="InterPro" id="IPR037445">
    <property type="entry name" value="MAGE"/>
</dbReference>
<dbReference type="InterPro" id="IPR041899">
    <property type="entry name" value="MAGE_WH2"/>
</dbReference>
<dbReference type="OrthoDB" id="205198at2759"/>
<reference evidence="2 3" key="1">
    <citation type="submission" date="2019-08" db="EMBL/GenBank/DDBJ databases">
        <authorList>
            <person name="Alioto T."/>
            <person name="Alioto T."/>
            <person name="Gomez Garrido J."/>
        </authorList>
    </citation>
    <scope>NUCLEOTIDE SEQUENCE [LARGE SCALE GENOMIC DNA]</scope>
</reference>
<dbReference type="Gene3D" id="1.10.10.1200">
    <property type="entry name" value="MAGE homology domain, winged helix WH1 motif"/>
    <property type="match status" value="1"/>
</dbReference>
<protein>
    <submittedName>
        <fullName evidence="2">MAGE homology domain</fullName>
    </submittedName>
</protein>
<evidence type="ECO:0000259" key="1">
    <source>
        <dbReference type="PROSITE" id="PS50838"/>
    </source>
</evidence>
<gene>
    <name evidence="2" type="ORF">CINCED_3A023313</name>
</gene>
<accession>A0A5E4NGC4</accession>
<dbReference type="Pfam" id="PF01454">
    <property type="entry name" value="MAGE"/>
    <property type="match status" value="1"/>
</dbReference>
<dbReference type="SMART" id="SM01373">
    <property type="entry name" value="MAGE"/>
    <property type="match status" value="1"/>
</dbReference>
<dbReference type="InterPro" id="IPR002190">
    <property type="entry name" value="MHD_dom"/>
</dbReference>
<sequence length="240" mass="27874">MPFRSEMKEDGEEEGQSVNIENTGKSATVLCVQYLMSKHMKGKNLIKKEDLTKTVFKGRVIGKNNYDRVMEDVSNTLKNIFGFSLSYIKDDGKQFMIVNNIEPINDPEVHYSFSESSKYRTLIELITCALVMLQSEISEGQMWNILERYSNEHNLDMNMIKKVVRIDLVKDQYLQYKATDDSNIMLDPEKTTHWFSLGPRALVECNQIMLLKRVGELYNMPPESFKRVYAVVHKKHQVIS</sequence>
<name>A0A5E4NGC4_9HEMI</name>
<dbReference type="PANTHER" id="PTHR11736">
    <property type="entry name" value="MELANOMA-ASSOCIATED ANTIGEN MAGE ANTIGEN"/>
    <property type="match status" value="1"/>
</dbReference>
<dbReference type="PROSITE" id="PS50838">
    <property type="entry name" value="MAGE"/>
    <property type="match status" value="1"/>
</dbReference>
<evidence type="ECO:0000313" key="2">
    <source>
        <dbReference type="EMBL" id="VVC41406.1"/>
    </source>
</evidence>